<accession>A0A0C3Q4J6</accession>
<name>A0A0C3Q4J6_9AGAM</name>
<dbReference type="HOGENOM" id="CLU_2028422_0_0_1"/>
<sequence length="122" mass="14096">MCLFLLDGEEEEEIWFDFFLVPISRIRIAAQRVESVVRLGCRSVPEVGVLATAQRREGGTGIRVRGEREVEGEESVDFEMREREREVRIVGIVAIQPVPSQDTAIRSRFFEVEERENLDLCR</sequence>
<reference evidence="2" key="2">
    <citation type="submission" date="2015-01" db="EMBL/GenBank/DDBJ databases">
        <title>Evolutionary Origins and Diversification of the Mycorrhizal Mutualists.</title>
        <authorList>
            <consortium name="DOE Joint Genome Institute"/>
            <consortium name="Mycorrhizal Genomics Consortium"/>
            <person name="Kohler A."/>
            <person name="Kuo A."/>
            <person name="Nagy L.G."/>
            <person name="Floudas D."/>
            <person name="Copeland A."/>
            <person name="Barry K.W."/>
            <person name="Cichocki N."/>
            <person name="Veneault-Fourrey C."/>
            <person name="LaButti K."/>
            <person name="Lindquist E.A."/>
            <person name="Lipzen A."/>
            <person name="Lundell T."/>
            <person name="Morin E."/>
            <person name="Murat C."/>
            <person name="Riley R."/>
            <person name="Ohm R."/>
            <person name="Sun H."/>
            <person name="Tunlid A."/>
            <person name="Henrissat B."/>
            <person name="Grigoriev I.V."/>
            <person name="Hibbett D.S."/>
            <person name="Martin F."/>
        </authorList>
    </citation>
    <scope>NUCLEOTIDE SEQUENCE [LARGE SCALE GENOMIC DNA]</scope>
    <source>
        <strain evidence="2">MUT 4182</strain>
    </source>
</reference>
<dbReference type="Proteomes" id="UP000054248">
    <property type="component" value="Unassembled WGS sequence"/>
</dbReference>
<organism evidence="1 2">
    <name type="scientific">Tulasnella calospora MUT 4182</name>
    <dbReference type="NCBI Taxonomy" id="1051891"/>
    <lineage>
        <taxon>Eukaryota</taxon>
        <taxon>Fungi</taxon>
        <taxon>Dikarya</taxon>
        <taxon>Basidiomycota</taxon>
        <taxon>Agaricomycotina</taxon>
        <taxon>Agaricomycetes</taxon>
        <taxon>Cantharellales</taxon>
        <taxon>Tulasnellaceae</taxon>
        <taxon>Tulasnella</taxon>
    </lineage>
</organism>
<reference evidence="1 2" key="1">
    <citation type="submission" date="2014-04" db="EMBL/GenBank/DDBJ databases">
        <authorList>
            <consortium name="DOE Joint Genome Institute"/>
            <person name="Kuo A."/>
            <person name="Girlanda M."/>
            <person name="Perotto S."/>
            <person name="Kohler A."/>
            <person name="Nagy L.G."/>
            <person name="Floudas D."/>
            <person name="Copeland A."/>
            <person name="Barry K.W."/>
            <person name="Cichocki N."/>
            <person name="Veneault-Fourrey C."/>
            <person name="LaButti K."/>
            <person name="Lindquist E.A."/>
            <person name="Lipzen A."/>
            <person name="Lundell T."/>
            <person name="Morin E."/>
            <person name="Murat C."/>
            <person name="Sun H."/>
            <person name="Tunlid A."/>
            <person name="Henrissat B."/>
            <person name="Grigoriev I.V."/>
            <person name="Hibbett D.S."/>
            <person name="Martin F."/>
            <person name="Nordberg H.P."/>
            <person name="Cantor M.N."/>
            <person name="Hua S.X."/>
        </authorList>
    </citation>
    <scope>NUCLEOTIDE SEQUENCE [LARGE SCALE GENOMIC DNA]</scope>
    <source>
        <strain evidence="1 2">MUT 4182</strain>
    </source>
</reference>
<evidence type="ECO:0000313" key="2">
    <source>
        <dbReference type="Proteomes" id="UP000054248"/>
    </source>
</evidence>
<gene>
    <name evidence="1" type="ORF">M407DRAFT_106360</name>
</gene>
<dbReference type="AlphaFoldDB" id="A0A0C3Q4J6"/>
<dbReference type="EMBL" id="KN823073">
    <property type="protein sequence ID" value="KIO23870.1"/>
    <property type="molecule type" value="Genomic_DNA"/>
</dbReference>
<protein>
    <submittedName>
        <fullName evidence="1">Uncharacterized protein</fullName>
    </submittedName>
</protein>
<proteinExistence type="predicted"/>
<evidence type="ECO:0000313" key="1">
    <source>
        <dbReference type="EMBL" id="KIO23870.1"/>
    </source>
</evidence>
<keyword evidence="2" id="KW-1185">Reference proteome</keyword>